<dbReference type="AlphaFoldDB" id="A0A3N2BM16"/>
<proteinExistence type="predicted"/>
<evidence type="ECO:0000256" key="1">
    <source>
        <dbReference type="SAM" id="Phobius"/>
    </source>
</evidence>
<sequence>MSTISQPHQHPAQMHGSPRWLYVGGVLLQISTAVFAVAGLLMLLMPGFETVSLLLFAAALVSYPVGGRLRARSWWHVSWRAQKTAVEPLWIPVTADVVTFALIALLVIIVGSFGTIALLSAGALVAYLAGGQAMLHLFILRHPESSVRSRRMNLVRTSVFAAGLVAIIATALVTARPTEPSPGGFWLLIYVAAMVFGIVVQHFTSGLRGTLPSAPKGEEIVAMAPGTSENR</sequence>
<keyword evidence="3" id="KW-1185">Reference proteome</keyword>
<feature type="transmembrane region" description="Helical" evidence="1">
    <location>
        <begin position="152"/>
        <end position="173"/>
    </location>
</feature>
<feature type="transmembrane region" description="Helical" evidence="1">
    <location>
        <begin position="89"/>
        <end position="110"/>
    </location>
</feature>
<keyword evidence="1" id="KW-0472">Membrane</keyword>
<protein>
    <submittedName>
        <fullName evidence="2">Uncharacterized protein</fullName>
    </submittedName>
</protein>
<dbReference type="Proteomes" id="UP000266915">
    <property type="component" value="Unassembled WGS sequence"/>
</dbReference>
<feature type="transmembrane region" description="Helical" evidence="1">
    <location>
        <begin position="51"/>
        <end position="69"/>
    </location>
</feature>
<keyword evidence="1" id="KW-1133">Transmembrane helix</keyword>
<dbReference type="EMBL" id="RKHL01000002">
    <property type="protein sequence ID" value="ROR76084.1"/>
    <property type="molecule type" value="Genomic_DNA"/>
</dbReference>
<name>A0A3N2BM16_9MICO</name>
<feature type="transmembrane region" description="Helical" evidence="1">
    <location>
        <begin position="116"/>
        <end position="140"/>
    </location>
</feature>
<feature type="transmembrane region" description="Helical" evidence="1">
    <location>
        <begin position="20"/>
        <end position="45"/>
    </location>
</feature>
<organism evidence="2 3">
    <name type="scientific">Plantibacter flavus</name>
    <dbReference type="NCBI Taxonomy" id="150123"/>
    <lineage>
        <taxon>Bacteria</taxon>
        <taxon>Bacillati</taxon>
        <taxon>Actinomycetota</taxon>
        <taxon>Actinomycetes</taxon>
        <taxon>Micrococcales</taxon>
        <taxon>Microbacteriaceae</taxon>
        <taxon>Plantibacter</taxon>
    </lineage>
</organism>
<feature type="transmembrane region" description="Helical" evidence="1">
    <location>
        <begin position="185"/>
        <end position="203"/>
    </location>
</feature>
<reference evidence="2 3" key="1">
    <citation type="submission" date="2018-11" db="EMBL/GenBank/DDBJ databases">
        <title>Sequencing the genomes of 1000 actinobacteria strains.</title>
        <authorList>
            <person name="Klenk H.-P."/>
        </authorList>
    </citation>
    <scope>NUCLEOTIDE SEQUENCE [LARGE SCALE GENOMIC DNA]</scope>
    <source>
        <strain evidence="2 3">DSM 14012</strain>
    </source>
</reference>
<gene>
    <name evidence="2" type="ORF">EDD42_4037</name>
</gene>
<accession>A0A3N2BM16</accession>
<comment type="caution">
    <text evidence="2">The sequence shown here is derived from an EMBL/GenBank/DDBJ whole genome shotgun (WGS) entry which is preliminary data.</text>
</comment>
<keyword evidence="1" id="KW-0812">Transmembrane</keyword>
<evidence type="ECO:0000313" key="2">
    <source>
        <dbReference type="EMBL" id="ROR76084.1"/>
    </source>
</evidence>
<evidence type="ECO:0000313" key="3">
    <source>
        <dbReference type="Proteomes" id="UP000266915"/>
    </source>
</evidence>